<protein>
    <recommendedName>
        <fullName evidence="7">Phospholipase</fullName>
        <ecNumber evidence="7">3.1.4.4</ecNumber>
    </recommendedName>
</protein>
<evidence type="ECO:0000313" key="10">
    <source>
        <dbReference type="EMBL" id="KAF2435365.1"/>
    </source>
</evidence>
<feature type="compositionally biased region" description="Basic and acidic residues" evidence="8">
    <location>
        <begin position="1727"/>
        <end position="1736"/>
    </location>
</feature>
<evidence type="ECO:0000256" key="4">
    <source>
        <dbReference type="ARBA" id="ARBA00022801"/>
    </source>
</evidence>
<dbReference type="CDD" id="cd01254">
    <property type="entry name" value="PH_PLD"/>
    <property type="match status" value="1"/>
</dbReference>
<feature type="region of interest" description="Disordered" evidence="8">
    <location>
        <begin position="1"/>
        <end position="190"/>
    </location>
</feature>
<feature type="compositionally biased region" description="Basic and acidic residues" evidence="8">
    <location>
        <begin position="372"/>
        <end position="382"/>
    </location>
</feature>
<dbReference type="SUPFAM" id="SSF56024">
    <property type="entry name" value="Phospholipase D/nuclease"/>
    <property type="match status" value="2"/>
</dbReference>
<feature type="compositionally biased region" description="Acidic residues" evidence="8">
    <location>
        <begin position="1342"/>
        <end position="1352"/>
    </location>
</feature>
<dbReference type="GO" id="GO:0004630">
    <property type="term" value="F:phospholipase D activity"/>
    <property type="evidence" value="ECO:0007669"/>
    <property type="project" value="UniProtKB-UniRule"/>
</dbReference>
<feature type="compositionally biased region" description="Polar residues" evidence="8">
    <location>
        <begin position="133"/>
        <end position="155"/>
    </location>
</feature>
<dbReference type="Pfam" id="PF13091">
    <property type="entry name" value="PLDc_2"/>
    <property type="match status" value="1"/>
</dbReference>
<evidence type="ECO:0000259" key="9">
    <source>
        <dbReference type="PROSITE" id="PS50035"/>
    </source>
</evidence>
<dbReference type="EMBL" id="MU007013">
    <property type="protein sequence ID" value="KAF2435365.1"/>
    <property type="molecule type" value="Genomic_DNA"/>
</dbReference>
<dbReference type="InterPro" id="IPR016555">
    <property type="entry name" value="PLipase_D_euk"/>
</dbReference>
<evidence type="ECO:0000256" key="1">
    <source>
        <dbReference type="ARBA" id="ARBA00000798"/>
    </source>
</evidence>
<dbReference type="InterPro" id="IPR025202">
    <property type="entry name" value="PLD-like_dom"/>
</dbReference>
<name>A0A9P4U2Y2_9PEZI</name>
<comment type="similarity">
    <text evidence="2 7">Belongs to the phospholipase D family.</text>
</comment>
<feature type="domain" description="PLD phosphodiesterase" evidence="9">
    <location>
        <begin position="1256"/>
        <end position="1283"/>
    </location>
</feature>
<dbReference type="PANTHER" id="PTHR18896:SF76">
    <property type="entry name" value="PHOSPHOLIPASE"/>
    <property type="match status" value="1"/>
</dbReference>
<dbReference type="PROSITE" id="PS50035">
    <property type="entry name" value="PLD"/>
    <property type="match status" value="2"/>
</dbReference>
<comment type="caution">
    <text evidence="10">The sequence shown here is derived from an EMBL/GenBank/DDBJ whole genome shotgun (WGS) entry which is preliminary data.</text>
</comment>
<dbReference type="InterPro" id="IPR015679">
    <property type="entry name" value="PLipase_D_fam"/>
</dbReference>
<dbReference type="CDD" id="cd09138">
    <property type="entry name" value="PLDc_vPLD1_2_yPLD_like_1"/>
    <property type="match status" value="1"/>
</dbReference>
<feature type="compositionally biased region" description="Basic residues" evidence="8">
    <location>
        <begin position="1794"/>
        <end position="1805"/>
    </location>
</feature>
<feature type="compositionally biased region" description="Acidic residues" evidence="8">
    <location>
        <begin position="571"/>
        <end position="582"/>
    </location>
</feature>
<feature type="region of interest" description="Disordered" evidence="8">
    <location>
        <begin position="1342"/>
        <end position="1365"/>
    </location>
</feature>
<feature type="region of interest" description="Disordered" evidence="8">
    <location>
        <begin position="1611"/>
        <end position="1637"/>
    </location>
</feature>
<gene>
    <name evidence="10" type="ORF">EJ08DRAFT_656381</name>
</gene>
<feature type="compositionally biased region" description="Polar residues" evidence="8">
    <location>
        <begin position="18"/>
        <end position="33"/>
    </location>
</feature>
<dbReference type="OrthoDB" id="14911at2759"/>
<feature type="region of interest" description="Disordered" evidence="8">
    <location>
        <begin position="1712"/>
        <end position="1815"/>
    </location>
</feature>
<evidence type="ECO:0000256" key="8">
    <source>
        <dbReference type="SAM" id="MobiDB-lite"/>
    </source>
</evidence>
<dbReference type="GO" id="GO:0009395">
    <property type="term" value="P:phospholipid catabolic process"/>
    <property type="evidence" value="ECO:0007669"/>
    <property type="project" value="TreeGrafter"/>
</dbReference>
<feature type="compositionally biased region" description="Low complexity" evidence="8">
    <location>
        <begin position="60"/>
        <end position="74"/>
    </location>
</feature>
<reference evidence="10" key="1">
    <citation type="journal article" date="2020" name="Stud. Mycol.">
        <title>101 Dothideomycetes genomes: a test case for predicting lifestyles and emergence of pathogens.</title>
        <authorList>
            <person name="Haridas S."/>
            <person name="Albert R."/>
            <person name="Binder M."/>
            <person name="Bloem J."/>
            <person name="Labutti K."/>
            <person name="Salamov A."/>
            <person name="Andreopoulos B."/>
            <person name="Baker S."/>
            <person name="Barry K."/>
            <person name="Bills G."/>
            <person name="Bluhm B."/>
            <person name="Cannon C."/>
            <person name="Castanera R."/>
            <person name="Culley D."/>
            <person name="Daum C."/>
            <person name="Ezra D."/>
            <person name="Gonzalez J."/>
            <person name="Henrissat B."/>
            <person name="Kuo A."/>
            <person name="Liang C."/>
            <person name="Lipzen A."/>
            <person name="Lutzoni F."/>
            <person name="Magnuson J."/>
            <person name="Mondo S."/>
            <person name="Nolan M."/>
            <person name="Ohm R."/>
            <person name="Pangilinan J."/>
            <person name="Park H.-J."/>
            <person name="Ramirez L."/>
            <person name="Alfaro M."/>
            <person name="Sun H."/>
            <person name="Tritt A."/>
            <person name="Yoshinaga Y."/>
            <person name="Zwiers L.-H."/>
            <person name="Turgeon B."/>
            <person name="Goodwin S."/>
            <person name="Spatafora J."/>
            <person name="Crous P."/>
            <person name="Grigoriev I."/>
        </authorList>
    </citation>
    <scope>NUCLEOTIDE SEQUENCE</scope>
    <source>
        <strain evidence="10">CBS 130266</strain>
    </source>
</reference>
<feature type="compositionally biased region" description="Polar residues" evidence="8">
    <location>
        <begin position="353"/>
        <end position="368"/>
    </location>
</feature>
<evidence type="ECO:0000256" key="3">
    <source>
        <dbReference type="ARBA" id="ARBA00022737"/>
    </source>
</evidence>
<evidence type="ECO:0000256" key="2">
    <source>
        <dbReference type="ARBA" id="ARBA00008664"/>
    </source>
</evidence>
<proteinExistence type="inferred from homology"/>
<dbReference type="GO" id="GO:0006654">
    <property type="term" value="P:phosphatidic acid biosynthetic process"/>
    <property type="evidence" value="ECO:0007669"/>
    <property type="project" value="InterPro"/>
</dbReference>
<accession>A0A9P4U2Y2</accession>
<feature type="domain" description="PLD phosphodiesterase" evidence="9">
    <location>
        <begin position="950"/>
        <end position="977"/>
    </location>
</feature>
<dbReference type="InterPro" id="IPR001736">
    <property type="entry name" value="PLipase_D/transphosphatidylase"/>
</dbReference>
<feature type="compositionally biased region" description="Polar residues" evidence="8">
    <location>
        <begin position="1741"/>
        <end position="1761"/>
    </location>
</feature>
<feature type="compositionally biased region" description="Basic residues" evidence="8">
    <location>
        <begin position="605"/>
        <end position="618"/>
    </location>
</feature>
<dbReference type="FunFam" id="3.30.870.10:FF:000011">
    <property type="entry name" value="Phospholipase"/>
    <property type="match status" value="1"/>
</dbReference>
<keyword evidence="6" id="KW-0443">Lipid metabolism</keyword>
<evidence type="ECO:0000256" key="7">
    <source>
        <dbReference type="PIRNR" id="PIRNR009376"/>
    </source>
</evidence>
<comment type="catalytic activity">
    <reaction evidence="1 7">
        <text>a 1,2-diacyl-sn-glycero-3-phosphocholine + H2O = a 1,2-diacyl-sn-glycero-3-phosphate + choline + H(+)</text>
        <dbReference type="Rhea" id="RHEA:14445"/>
        <dbReference type="ChEBI" id="CHEBI:15354"/>
        <dbReference type="ChEBI" id="CHEBI:15377"/>
        <dbReference type="ChEBI" id="CHEBI:15378"/>
        <dbReference type="ChEBI" id="CHEBI:57643"/>
        <dbReference type="ChEBI" id="CHEBI:58608"/>
        <dbReference type="EC" id="3.1.4.4"/>
    </reaction>
</comment>
<feature type="region of interest" description="Disordered" evidence="8">
    <location>
        <begin position="203"/>
        <end position="409"/>
    </location>
</feature>
<organism evidence="10 11">
    <name type="scientific">Tothia fuscella</name>
    <dbReference type="NCBI Taxonomy" id="1048955"/>
    <lineage>
        <taxon>Eukaryota</taxon>
        <taxon>Fungi</taxon>
        <taxon>Dikarya</taxon>
        <taxon>Ascomycota</taxon>
        <taxon>Pezizomycotina</taxon>
        <taxon>Dothideomycetes</taxon>
        <taxon>Pleosporomycetidae</taxon>
        <taxon>Venturiales</taxon>
        <taxon>Cylindrosympodiaceae</taxon>
        <taxon>Tothia</taxon>
    </lineage>
</organism>
<feature type="compositionally biased region" description="Polar residues" evidence="8">
    <location>
        <begin position="1769"/>
        <end position="1788"/>
    </location>
</feature>
<keyword evidence="11" id="KW-1185">Reference proteome</keyword>
<dbReference type="PANTHER" id="PTHR18896">
    <property type="entry name" value="PHOSPHOLIPASE D"/>
    <property type="match status" value="1"/>
</dbReference>
<keyword evidence="4 7" id="KW-0378">Hydrolase</keyword>
<feature type="compositionally biased region" description="Polar residues" evidence="8">
    <location>
        <begin position="279"/>
        <end position="289"/>
    </location>
</feature>
<evidence type="ECO:0000256" key="6">
    <source>
        <dbReference type="ARBA" id="ARBA00023098"/>
    </source>
</evidence>
<dbReference type="EC" id="3.1.4.4" evidence="7"/>
<dbReference type="GO" id="GO:0035556">
    <property type="term" value="P:intracellular signal transduction"/>
    <property type="evidence" value="ECO:0007669"/>
    <property type="project" value="InterPro"/>
</dbReference>
<keyword evidence="5 7" id="KW-0442">Lipid degradation</keyword>
<dbReference type="CDD" id="cd09141">
    <property type="entry name" value="PLDc_vPLD1_2_yPLD_like_2"/>
    <property type="match status" value="1"/>
</dbReference>
<keyword evidence="3" id="KW-0677">Repeat</keyword>
<dbReference type="PIRSF" id="PIRSF009376">
    <property type="entry name" value="Phospholipase_D_euk"/>
    <property type="match status" value="1"/>
</dbReference>
<feature type="region of interest" description="Disordered" evidence="8">
    <location>
        <begin position="571"/>
        <end position="646"/>
    </location>
</feature>
<dbReference type="Proteomes" id="UP000800235">
    <property type="component" value="Unassembled WGS sequence"/>
</dbReference>
<feature type="compositionally biased region" description="Polar residues" evidence="8">
    <location>
        <begin position="632"/>
        <end position="642"/>
    </location>
</feature>
<evidence type="ECO:0000313" key="11">
    <source>
        <dbReference type="Proteomes" id="UP000800235"/>
    </source>
</evidence>
<dbReference type="SMART" id="SM00155">
    <property type="entry name" value="PLDc"/>
    <property type="match status" value="2"/>
</dbReference>
<evidence type="ECO:0000256" key="5">
    <source>
        <dbReference type="ARBA" id="ARBA00022963"/>
    </source>
</evidence>
<sequence length="1858" mass="208514">MATHGAPNGQLHDERDSSLSPMTRSPVSPSSPVGLQRPITEHHDSQPRIASPLRMEQKPSGSIGTNTATNGSTSSPPPGKAVDLNKDSPAPTPSEEFPFAAAPGTSGQRPTNELVKSREPSPGEGADIPTALVNGNLSRKPTLEATGSSTPQGRRSVQFVRPSTFDVAEASDTKDQSGDNAEGTSKEKLGSQLLSKLKALASPMGLQSHGRSLSSWTLGGDAQYDDRSAPMSPQSENGEPPLFYEGDADAEESGNEALEMAGPSKHKKRNKFRRADTAGSASVPTTPKQSRMPHFRRDSSDRTPPASAPPTRPNFLPRRNTMSDIPENQRLAISEDEGRHARKNGALQRGSAWMSNHRGQSFVANNPFSGRHKSEDAGDPKRPRALRRITGFGSHESNASPSAWRTKGERAGSLSAAKWRSVRAGLKMLAVRRKEEFKIDHAKSGELMAELLAGAPAAIFVASMFQRDAHQKRRIPILLEQLKVKVTDTTDEGRYRIELEYASSLARMKWVVDRSGLELIKLHAKYKTTKFLHNNSQSERTTLPNFPNAIAKGLRSGLGIKGRRDLKELVDDNDEEDEEEIEVTAGEQSGVDGEASGTDRPGPAARRRSSMNFLRRKTTGLGGVMGEHGRTGSWTGVSSAVTRQQRKREKRRAKLEIYLNKMITFVMFHANCNRLCKFLELSALGVRLAPEGGYHGKEGYLTIKSSKGIDYRRQLRPDLIKARHTPKWFLVRHSYLVCVDSPEEMNIYEVILVDKEFGVEKKKTTRKRDEKPKELAIRAKDSARVRSHQIRIFNSERLYKMLARTREQQQQFTESINFMKNNTLWSREQRYDSFAPVRENVYCQFLVDGRDYMWNVSRAISMAKDVIYIHDWWLSPEIYLRRPAAISQKWRLDRLLKRKAEEGVKIYVIMYRNINSAIPIDSEYSKFSLLSLSDNVFVQRSPNQLRQNIFFWAHHEKICIIDHCVAFCGGVDLCFGRWDTPSHTVVDDRDTGFEPSNQPTDADHCQLWPGKDYSNPRVQDFYALDKPYEEMYDRNKIPRMPWHDIGMQIVGQPARDLSRHFVQRWNFVLRQRTPTRPTPFLIPPADFIPADIEALGLAGTCQVQILRSACTWSLGILNKAECSIMNAYVDMIKRSDHFIYIENQFFITSCEIGGTMIVNGIGDALVERIIRAYENDEDWRAVILIPLLPGFQNTVDAADGSSVRLIMQFQFRSICRGDTSIFERLRARGIEPEDFIHFYALRSWGQIGPNKTLVTEQLYIHAKCMIADDRVAIIGSANINERSMLGSRDSEVAAIVRDSDMIPSQMAGRDYKVGRFAHELRMRLMREHLGIDTDGCCEHDLEEQEEDKDDDDRGSITSTDSDRALEQHILTNQHKLQEDLIARQEKVHNFNHDVWAQQNNPNIFTNRKKTTDARVIGNAAHEKDVLGEGADKMLEAERLGKGIGRDTVMNARGEEVLVSDVAPEGKGSFANPGKGKARNRIFSPEPEPAPFPPPPPLERWNTISLGLPQISQLPELPVIDDTDIGGPPLQRPASAASTASMFPQFADMQDPVVTKDCMKDPVLDTFFLDTWHAIAENNTKIFRRVFRCMPDNEVLDWDDYKEYAAFSERFSQAQGAGKSKERTQQDTVGKSGPPGSAAVNTIVHAQEVVVEIGEKIIEKVPIPFVRGKDSGLVDGNIEDWAHDQEEAEQERVREESAGELDEKAAMRQADANALGKVDSTTDIQDFSTRDHLRRNIDSPADQESNSLNRQRTITITEPTKSQDPRAAYSPTSTAPGEANGNTSRATNTTGGGSQRKRRRATTRSSRRPDDSMLSPQEAEKLLNRVQGHVVLWPYDWLVKVADQWLYAVDNLAPWEIYT</sequence>
<dbReference type="Gene3D" id="3.30.870.10">
    <property type="entry name" value="Endonuclease Chain A"/>
    <property type="match status" value="2"/>
</dbReference>